<gene>
    <name evidence="1" type="ORF">CPELLU_LOCUS16797</name>
</gene>
<evidence type="ECO:0000313" key="2">
    <source>
        <dbReference type="Proteomes" id="UP000789759"/>
    </source>
</evidence>
<accession>A0A9N9P625</accession>
<organism evidence="1 2">
    <name type="scientific">Cetraspora pellucida</name>
    <dbReference type="NCBI Taxonomy" id="1433469"/>
    <lineage>
        <taxon>Eukaryota</taxon>
        <taxon>Fungi</taxon>
        <taxon>Fungi incertae sedis</taxon>
        <taxon>Mucoromycota</taxon>
        <taxon>Glomeromycotina</taxon>
        <taxon>Glomeromycetes</taxon>
        <taxon>Diversisporales</taxon>
        <taxon>Gigasporaceae</taxon>
        <taxon>Cetraspora</taxon>
    </lineage>
</organism>
<evidence type="ECO:0000313" key="1">
    <source>
        <dbReference type="EMBL" id="CAG8787571.1"/>
    </source>
</evidence>
<reference evidence="1" key="1">
    <citation type="submission" date="2021-06" db="EMBL/GenBank/DDBJ databases">
        <authorList>
            <person name="Kallberg Y."/>
            <person name="Tangrot J."/>
            <person name="Rosling A."/>
        </authorList>
    </citation>
    <scope>NUCLEOTIDE SEQUENCE</scope>
    <source>
        <strain evidence="1">FL966</strain>
    </source>
</reference>
<name>A0A9N9P625_9GLOM</name>
<sequence length="49" mass="5761">EDDWINKTRQCYSNSDIRDADIFMQQASNTSIMKENASNKIDYQTLNED</sequence>
<protein>
    <submittedName>
        <fullName evidence="1">3380_t:CDS:1</fullName>
    </submittedName>
</protein>
<proteinExistence type="predicted"/>
<comment type="caution">
    <text evidence="1">The sequence shown here is derived from an EMBL/GenBank/DDBJ whole genome shotgun (WGS) entry which is preliminary data.</text>
</comment>
<dbReference type="AlphaFoldDB" id="A0A9N9P625"/>
<dbReference type="Proteomes" id="UP000789759">
    <property type="component" value="Unassembled WGS sequence"/>
</dbReference>
<keyword evidence="2" id="KW-1185">Reference proteome</keyword>
<feature type="non-terminal residue" evidence="1">
    <location>
        <position position="1"/>
    </location>
</feature>
<dbReference type="EMBL" id="CAJVQA010025938">
    <property type="protein sequence ID" value="CAG8787571.1"/>
    <property type="molecule type" value="Genomic_DNA"/>
</dbReference>